<dbReference type="InterPro" id="IPR036890">
    <property type="entry name" value="HATPase_C_sf"/>
</dbReference>
<name>A0AB36IAF1_CORGT</name>
<dbReference type="SMART" id="SM00387">
    <property type="entry name" value="HATPase_c"/>
    <property type="match status" value="1"/>
</dbReference>
<dbReference type="GO" id="GO:0006355">
    <property type="term" value="P:regulation of DNA-templated transcription"/>
    <property type="evidence" value="ECO:0007669"/>
    <property type="project" value="InterPro"/>
</dbReference>
<feature type="domain" description="PAS" evidence="10">
    <location>
        <begin position="132"/>
        <end position="179"/>
    </location>
</feature>
<evidence type="ECO:0000256" key="2">
    <source>
        <dbReference type="ARBA" id="ARBA00012438"/>
    </source>
</evidence>
<dbReference type="Pfam" id="PF02518">
    <property type="entry name" value="HATPase_c"/>
    <property type="match status" value="1"/>
</dbReference>
<gene>
    <name evidence="11" type="ORF">AUP69_11025</name>
</gene>
<evidence type="ECO:0000259" key="10">
    <source>
        <dbReference type="PROSITE" id="PS50112"/>
    </source>
</evidence>
<evidence type="ECO:0000256" key="4">
    <source>
        <dbReference type="ARBA" id="ARBA00022679"/>
    </source>
</evidence>
<evidence type="ECO:0000256" key="1">
    <source>
        <dbReference type="ARBA" id="ARBA00000085"/>
    </source>
</evidence>
<dbReference type="SUPFAM" id="SSF55874">
    <property type="entry name" value="ATPase domain of HSP90 chaperone/DNA topoisomerase II/histidine kinase"/>
    <property type="match status" value="1"/>
</dbReference>
<keyword evidence="6 11" id="KW-0418">Kinase</keyword>
<keyword evidence="7" id="KW-0067">ATP-binding</keyword>
<evidence type="ECO:0000256" key="7">
    <source>
        <dbReference type="ARBA" id="ARBA00022840"/>
    </source>
</evidence>
<dbReference type="SMART" id="SM00091">
    <property type="entry name" value="PAS"/>
    <property type="match status" value="2"/>
</dbReference>
<dbReference type="InterPro" id="IPR035965">
    <property type="entry name" value="PAS-like_dom_sf"/>
</dbReference>
<dbReference type="PRINTS" id="PR00344">
    <property type="entry name" value="BCTRLSENSOR"/>
</dbReference>
<evidence type="ECO:0000313" key="12">
    <source>
        <dbReference type="Proteomes" id="UP000186091"/>
    </source>
</evidence>
<keyword evidence="3" id="KW-0597">Phosphoprotein</keyword>
<dbReference type="InterPro" id="IPR005467">
    <property type="entry name" value="His_kinase_dom"/>
</dbReference>
<proteinExistence type="predicted"/>
<dbReference type="InterPro" id="IPR000014">
    <property type="entry name" value="PAS"/>
</dbReference>
<dbReference type="PANTHER" id="PTHR43065">
    <property type="entry name" value="SENSOR HISTIDINE KINASE"/>
    <property type="match status" value="1"/>
</dbReference>
<dbReference type="InterPro" id="IPR003594">
    <property type="entry name" value="HATPase_dom"/>
</dbReference>
<dbReference type="InterPro" id="IPR013767">
    <property type="entry name" value="PAS_fold"/>
</dbReference>
<dbReference type="Proteomes" id="UP000186091">
    <property type="component" value="Unassembled WGS sequence"/>
</dbReference>
<evidence type="ECO:0000256" key="3">
    <source>
        <dbReference type="ARBA" id="ARBA00022553"/>
    </source>
</evidence>
<evidence type="ECO:0000256" key="6">
    <source>
        <dbReference type="ARBA" id="ARBA00022777"/>
    </source>
</evidence>
<dbReference type="SUPFAM" id="SSF55785">
    <property type="entry name" value="PYP-like sensor domain (PAS domain)"/>
    <property type="match status" value="2"/>
</dbReference>
<dbReference type="RefSeq" id="WP_004567619.1">
    <property type="nucleotide sequence ID" value="NZ_JAAOYN010000001.1"/>
</dbReference>
<dbReference type="PANTHER" id="PTHR43065:SF10">
    <property type="entry name" value="PEROXIDE STRESS-ACTIVATED HISTIDINE KINASE MAK3"/>
    <property type="match status" value="1"/>
</dbReference>
<dbReference type="CDD" id="cd00130">
    <property type="entry name" value="PAS"/>
    <property type="match status" value="1"/>
</dbReference>
<comment type="catalytic activity">
    <reaction evidence="1">
        <text>ATP + protein L-histidine = ADP + protein N-phospho-L-histidine.</text>
        <dbReference type="EC" id="2.7.13.3"/>
    </reaction>
</comment>
<dbReference type="InterPro" id="IPR003661">
    <property type="entry name" value="HisK_dim/P_dom"/>
</dbReference>
<dbReference type="GO" id="GO:0000155">
    <property type="term" value="F:phosphorelay sensor kinase activity"/>
    <property type="evidence" value="ECO:0007669"/>
    <property type="project" value="InterPro"/>
</dbReference>
<keyword evidence="8" id="KW-0902">Two-component regulatory system</keyword>
<dbReference type="AlphaFoldDB" id="A0AB36IAF1"/>
<dbReference type="EMBL" id="LOQT01000024">
    <property type="protein sequence ID" value="OKX79262.1"/>
    <property type="molecule type" value="Genomic_DNA"/>
</dbReference>
<evidence type="ECO:0000313" key="11">
    <source>
        <dbReference type="EMBL" id="OKX79262.1"/>
    </source>
</evidence>
<reference evidence="11 12" key="1">
    <citation type="submission" date="2015-12" db="EMBL/GenBank/DDBJ databases">
        <title>Genome sequence of Corynebacterium AS 1.542.</title>
        <authorList>
            <person name="Yang J."/>
            <person name="Yang S."/>
        </authorList>
    </citation>
    <scope>NUCLEOTIDE SEQUENCE [LARGE SCALE GENOMIC DNA]</scope>
    <source>
        <strain evidence="11 12">AS 1.542</strain>
    </source>
</reference>
<accession>A0AB36IAF1</accession>
<comment type="caution">
    <text evidence="11">The sequence shown here is derived from an EMBL/GenBank/DDBJ whole genome shotgun (WGS) entry which is preliminary data.</text>
</comment>
<feature type="domain" description="Histidine kinase" evidence="9">
    <location>
        <begin position="275"/>
        <end position="498"/>
    </location>
</feature>
<dbReference type="PROSITE" id="PS50109">
    <property type="entry name" value="HIS_KIN"/>
    <property type="match status" value="1"/>
</dbReference>
<dbReference type="CDD" id="cd00082">
    <property type="entry name" value="HisKA"/>
    <property type="match status" value="1"/>
</dbReference>
<protein>
    <recommendedName>
        <fullName evidence="2">histidine kinase</fullName>
        <ecNumber evidence="2">2.7.13.3</ecNumber>
    </recommendedName>
</protein>
<dbReference type="Gene3D" id="1.10.287.130">
    <property type="match status" value="1"/>
</dbReference>
<keyword evidence="4" id="KW-0808">Transferase</keyword>
<dbReference type="Gene3D" id="3.30.450.20">
    <property type="entry name" value="PAS domain"/>
    <property type="match status" value="2"/>
</dbReference>
<organism evidence="11 12">
    <name type="scientific">Corynebacterium glutamicum</name>
    <name type="common">Brevibacterium saccharolyticum</name>
    <dbReference type="NCBI Taxonomy" id="1718"/>
    <lineage>
        <taxon>Bacteria</taxon>
        <taxon>Bacillati</taxon>
        <taxon>Actinomycetota</taxon>
        <taxon>Actinomycetes</taxon>
        <taxon>Mycobacteriales</taxon>
        <taxon>Corynebacteriaceae</taxon>
        <taxon>Corynebacterium</taxon>
    </lineage>
</organism>
<keyword evidence="5" id="KW-0547">Nucleotide-binding</keyword>
<dbReference type="InterPro" id="IPR004358">
    <property type="entry name" value="Sig_transdc_His_kin-like_C"/>
</dbReference>
<dbReference type="NCBIfam" id="TIGR00229">
    <property type="entry name" value="sensory_box"/>
    <property type="match status" value="1"/>
</dbReference>
<dbReference type="PROSITE" id="PS50112">
    <property type="entry name" value="PAS"/>
    <property type="match status" value="1"/>
</dbReference>
<dbReference type="EC" id="2.7.13.3" evidence="2"/>
<evidence type="ECO:0000259" key="9">
    <source>
        <dbReference type="PROSITE" id="PS50109"/>
    </source>
</evidence>
<dbReference type="Gene3D" id="3.30.565.10">
    <property type="entry name" value="Histidine kinase-like ATPase, C-terminal domain"/>
    <property type="match status" value="1"/>
</dbReference>
<sequence>MMLIDENFRAMADSSDLCWLVHEVQSKNILWANRNACEAFKYSVEELRALKAHHMSSQDPNYRREMGISWLQTAVVEGSSRKLWKYRDRNGMDFLTEATATIYELEQAGQVLVVKFRILGGAEVPPVPSTWVEETLDRLMRHTSSGILLLNNENKVEDASPLAARLFGHSVADILNKDLNELGVSDVDLDSDEAKLRLMQPEGSLDIRIKVSDRYGTLRWLAGFLDNVVDKGRRFRVLTVRDISDKVEWEKRNSHQMANLQYLSRYNAMGDMAMILAHELGQPLAAATNYLGGVLKRIPEEGTEGVIGRAAEQRKVSYGIEQAKKQLERASEIVSSVKRYVRRIESATSVFDVNREVEESLFFARLRAEEKGVLILDDLLPGELLIEGESVLIGQVIINICMNALEEVILPTTKEKVMELRTESDGDTVSILVCDQGRGMEGVPADRLAAGAFSSKEDGSGIGLIISEHIVQRHGGHITYEPNQPRGTKVRITLPLVSSKS</sequence>
<evidence type="ECO:0000256" key="8">
    <source>
        <dbReference type="ARBA" id="ARBA00023012"/>
    </source>
</evidence>
<dbReference type="GO" id="GO:0005524">
    <property type="term" value="F:ATP binding"/>
    <property type="evidence" value="ECO:0007669"/>
    <property type="project" value="UniProtKB-KW"/>
</dbReference>
<dbReference type="Pfam" id="PF00989">
    <property type="entry name" value="PAS"/>
    <property type="match status" value="1"/>
</dbReference>
<evidence type="ECO:0000256" key="5">
    <source>
        <dbReference type="ARBA" id="ARBA00022741"/>
    </source>
</evidence>